<dbReference type="RefSeq" id="XP_040673383.1">
    <property type="nucleotide sequence ID" value="XM_040815275.1"/>
</dbReference>
<dbReference type="Gene3D" id="1.10.630.10">
    <property type="entry name" value="Cytochrome P450"/>
    <property type="match status" value="1"/>
</dbReference>
<dbReference type="PROSITE" id="PS00086">
    <property type="entry name" value="CYTOCHROME_P450"/>
    <property type="match status" value="1"/>
</dbReference>
<dbReference type="PRINTS" id="PR01239">
    <property type="entry name" value="EP450IICYP52"/>
</dbReference>
<keyword evidence="6 8" id="KW-0408">Iron</keyword>
<dbReference type="OrthoDB" id="1470350at2759"/>
<dbReference type="GO" id="GO:0016712">
    <property type="term" value="F:oxidoreductase activity, acting on paired donors, with incorporation or reduction of molecular oxygen, reduced flavin or flavoprotein as one donor, and incorporation of one atom of oxygen"/>
    <property type="evidence" value="ECO:0007669"/>
    <property type="project" value="InterPro"/>
</dbReference>
<evidence type="ECO:0000256" key="7">
    <source>
        <dbReference type="ARBA" id="ARBA00023033"/>
    </source>
</evidence>
<dbReference type="CDD" id="cd11063">
    <property type="entry name" value="CYP52"/>
    <property type="match status" value="1"/>
</dbReference>
<keyword evidence="4 8" id="KW-0479">Metal-binding</keyword>
<dbReference type="GeneID" id="63730786"/>
<dbReference type="InterPro" id="IPR047146">
    <property type="entry name" value="Cyt_P450_E_CYP52_fungi"/>
</dbReference>
<dbReference type="PRINTS" id="PR00464">
    <property type="entry name" value="EP450II"/>
</dbReference>
<evidence type="ECO:0000256" key="4">
    <source>
        <dbReference type="ARBA" id="ARBA00022723"/>
    </source>
</evidence>
<dbReference type="SUPFAM" id="SSF48264">
    <property type="entry name" value="Cytochrome P450"/>
    <property type="match status" value="1"/>
</dbReference>
<dbReference type="EMBL" id="KV878137">
    <property type="protein sequence ID" value="OJJ07621.1"/>
    <property type="molecule type" value="Genomic_DNA"/>
</dbReference>
<dbReference type="PANTHER" id="PTHR24287">
    <property type="entry name" value="P450, PUTATIVE (EUROFUNG)-RELATED"/>
    <property type="match status" value="1"/>
</dbReference>
<evidence type="ECO:0000256" key="6">
    <source>
        <dbReference type="ARBA" id="ARBA00023004"/>
    </source>
</evidence>
<dbReference type="InterPro" id="IPR036396">
    <property type="entry name" value="Cyt_P450_sf"/>
</dbReference>
<feature type="binding site" description="axial binding residue" evidence="8">
    <location>
        <position position="409"/>
    </location>
    <ligand>
        <name>heme</name>
        <dbReference type="ChEBI" id="CHEBI:30413"/>
    </ligand>
    <ligandPart>
        <name>Fe</name>
        <dbReference type="ChEBI" id="CHEBI:18248"/>
    </ligandPart>
</feature>
<dbReference type="Proteomes" id="UP000184073">
    <property type="component" value="Unassembled WGS sequence"/>
</dbReference>
<sequence>MIKHVQSGKLVEYIASLHDAHGPTFKEKMLGNDLISTIEPANLKALLATQFNDFGLGIRHRQFYPLLGDGIFTLDGHGWSSMRALIRPQFAREQIADLALFDRHVGQLINVLPSDGSSFDIQDLFYLLTFDSATEFLFGESMGCLHTYSEKTAGPVADNPMGFADAFNTSQEYLLRRALAQRLYWTINPAQFRAANAKVHEVVDHYVHLALRSKHAHAAPGSSGRNEDLDKGRYVFLEALASDTNDPKVIRDNLLNVLLAGRDTTASLLSSVFYFLARNPRVWAALRAEIVRECGARNTPGHNEITHARLKSLAYLRYVLNETLRLLPPVPINFRQAVKNTSLPVGGGRTGGSPVYVRKGDMVGYNVYAMHRRTDTWGKDAHVFRPERWAENPPRGWEYLPFNGGPRICLGQQYALVEASYTIIRLLQEFDVLENAQSNPLAQPQLQTNLVLSHRDGVHVKLSRSTEGKLADAVAV</sequence>
<dbReference type="InterPro" id="IPR001128">
    <property type="entry name" value="Cyt_P450"/>
</dbReference>
<dbReference type="Pfam" id="PF00067">
    <property type="entry name" value="p450"/>
    <property type="match status" value="1"/>
</dbReference>
<proteinExistence type="inferred from homology"/>
<comment type="cofactor">
    <cofactor evidence="1 8">
        <name>heme</name>
        <dbReference type="ChEBI" id="CHEBI:30413"/>
    </cofactor>
</comment>
<evidence type="ECO:0000256" key="3">
    <source>
        <dbReference type="ARBA" id="ARBA00022617"/>
    </source>
</evidence>
<evidence type="ECO:0000256" key="2">
    <source>
        <dbReference type="ARBA" id="ARBA00010617"/>
    </source>
</evidence>
<keyword evidence="7 9" id="KW-0503">Monooxygenase</keyword>
<evidence type="ECO:0000256" key="1">
    <source>
        <dbReference type="ARBA" id="ARBA00001971"/>
    </source>
</evidence>
<evidence type="ECO:0000313" key="11">
    <source>
        <dbReference type="Proteomes" id="UP000184073"/>
    </source>
</evidence>
<dbReference type="PRINTS" id="PR00385">
    <property type="entry name" value="P450"/>
</dbReference>
<dbReference type="AlphaFoldDB" id="A0A1L9Q1I1"/>
<dbReference type="VEuPathDB" id="FungiDB:ASPVEDRAFT_56939"/>
<gene>
    <name evidence="10" type="ORF">ASPVEDRAFT_56939</name>
</gene>
<dbReference type="InterPro" id="IPR017972">
    <property type="entry name" value="Cyt_P450_CS"/>
</dbReference>
<evidence type="ECO:0008006" key="12">
    <source>
        <dbReference type="Google" id="ProtNLM"/>
    </source>
</evidence>
<evidence type="ECO:0000256" key="5">
    <source>
        <dbReference type="ARBA" id="ARBA00023002"/>
    </source>
</evidence>
<keyword evidence="5 9" id="KW-0560">Oxidoreductase</keyword>
<evidence type="ECO:0000256" key="9">
    <source>
        <dbReference type="RuleBase" id="RU000461"/>
    </source>
</evidence>
<evidence type="ECO:0000313" key="10">
    <source>
        <dbReference type="EMBL" id="OJJ07621.1"/>
    </source>
</evidence>
<dbReference type="InterPro" id="IPR002974">
    <property type="entry name" value="Cyt_P450_E_CYP52_ascomycetes"/>
</dbReference>
<evidence type="ECO:0000256" key="8">
    <source>
        <dbReference type="PIRSR" id="PIRSR602402-1"/>
    </source>
</evidence>
<name>A0A1L9Q1I1_ASPVE</name>
<dbReference type="PANTHER" id="PTHR24287:SF18">
    <property type="entry name" value="CYTOCHROME P450 MONOOXYGENASE APDE-RELATED"/>
    <property type="match status" value="1"/>
</dbReference>
<comment type="similarity">
    <text evidence="2 9">Belongs to the cytochrome P450 family.</text>
</comment>
<dbReference type="STRING" id="1036611.A0A1L9Q1I1"/>
<accession>A0A1L9Q1I1</accession>
<dbReference type="GO" id="GO:0020037">
    <property type="term" value="F:heme binding"/>
    <property type="evidence" value="ECO:0007669"/>
    <property type="project" value="InterPro"/>
</dbReference>
<keyword evidence="3 8" id="KW-0349">Heme</keyword>
<dbReference type="InterPro" id="IPR002402">
    <property type="entry name" value="Cyt_P450_E_grp-II"/>
</dbReference>
<organism evidence="10 11">
    <name type="scientific">Aspergillus versicolor CBS 583.65</name>
    <dbReference type="NCBI Taxonomy" id="1036611"/>
    <lineage>
        <taxon>Eukaryota</taxon>
        <taxon>Fungi</taxon>
        <taxon>Dikarya</taxon>
        <taxon>Ascomycota</taxon>
        <taxon>Pezizomycotina</taxon>
        <taxon>Eurotiomycetes</taxon>
        <taxon>Eurotiomycetidae</taxon>
        <taxon>Eurotiales</taxon>
        <taxon>Aspergillaceae</taxon>
        <taxon>Aspergillus</taxon>
        <taxon>Aspergillus subgen. Nidulantes</taxon>
    </lineage>
</organism>
<protein>
    <recommendedName>
        <fullName evidence="12">Cytochrome P450 alkane hydroxylase</fullName>
    </recommendedName>
</protein>
<dbReference type="GO" id="GO:0005506">
    <property type="term" value="F:iron ion binding"/>
    <property type="evidence" value="ECO:0007669"/>
    <property type="project" value="InterPro"/>
</dbReference>
<keyword evidence="11" id="KW-1185">Reference proteome</keyword>
<reference evidence="11" key="1">
    <citation type="journal article" date="2017" name="Genome Biol.">
        <title>Comparative genomics reveals high biological diversity and specific adaptations in the industrially and medically important fungal genus Aspergillus.</title>
        <authorList>
            <person name="de Vries R.P."/>
            <person name="Riley R."/>
            <person name="Wiebenga A."/>
            <person name="Aguilar-Osorio G."/>
            <person name="Amillis S."/>
            <person name="Uchima C.A."/>
            <person name="Anderluh G."/>
            <person name="Asadollahi M."/>
            <person name="Askin M."/>
            <person name="Barry K."/>
            <person name="Battaglia E."/>
            <person name="Bayram O."/>
            <person name="Benocci T."/>
            <person name="Braus-Stromeyer S.A."/>
            <person name="Caldana C."/>
            <person name="Canovas D."/>
            <person name="Cerqueira G.C."/>
            <person name="Chen F."/>
            <person name="Chen W."/>
            <person name="Choi C."/>
            <person name="Clum A."/>
            <person name="Dos Santos R.A."/>
            <person name="Damasio A.R."/>
            <person name="Diallinas G."/>
            <person name="Emri T."/>
            <person name="Fekete E."/>
            <person name="Flipphi M."/>
            <person name="Freyberg S."/>
            <person name="Gallo A."/>
            <person name="Gournas C."/>
            <person name="Habgood R."/>
            <person name="Hainaut M."/>
            <person name="Harispe M.L."/>
            <person name="Henrissat B."/>
            <person name="Hilden K.S."/>
            <person name="Hope R."/>
            <person name="Hossain A."/>
            <person name="Karabika E."/>
            <person name="Karaffa L."/>
            <person name="Karanyi Z."/>
            <person name="Krasevec N."/>
            <person name="Kuo A."/>
            <person name="Kusch H."/>
            <person name="LaButti K."/>
            <person name="Lagendijk E.L."/>
            <person name="Lapidus A."/>
            <person name="Levasseur A."/>
            <person name="Lindquist E."/>
            <person name="Lipzen A."/>
            <person name="Logrieco A.F."/>
            <person name="MacCabe A."/>
            <person name="Maekelae M.R."/>
            <person name="Malavazi I."/>
            <person name="Melin P."/>
            <person name="Meyer V."/>
            <person name="Mielnichuk N."/>
            <person name="Miskei M."/>
            <person name="Molnar A.P."/>
            <person name="Mule G."/>
            <person name="Ngan C.Y."/>
            <person name="Orejas M."/>
            <person name="Orosz E."/>
            <person name="Ouedraogo J.P."/>
            <person name="Overkamp K.M."/>
            <person name="Park H.-S."/>
            <person name="Perrone G."/>
            <person name="Piumi F."/>
            <person name="Punt P.J."/>
            <person name="Ram A.F."/>
            <person name="Ramon A."/>
            <person name="Rauscher S."/>
            <person name="Record E."/>
            <person name="Riano-Pachon D.M."/>
            <person name="Robert V."/>
            <person name="Roehrig J."/>
            <person name="Ruller R."/>
            <person name="Salamov A."/>
            <person name="Salih N.S."/>
            <person name="Samson R.A."/>
            <person name="Sandor E."/>
            <person name="Sanguinetti M."/>
            <person name="Schuetze T."/>
            <person name="Sepcic K."/>
            <person name="Shelest E."/>
            <person name="Sherlock G."/>
            <person name="Sophianopoulou V."/>
            <person name="Squina F.M."/>
            <person name="Sun H."/>
            <person name="Susca A."/>
            <person name="Todd R.B."/>
            <person name="Tsang A."/>
            <person name="Unkles S.E."/>
            <person name="van de Wiele N."/>
            <person name="van Rossen-Uffink D."/>
            <person name="Oliveira J.V."/>
            <person name="Vesth T.C."/>
            <person name="Visser J."/>
            <person name="Yu J.-H."/>
            <person name="Zhou M."/>
            <person name="Andersen M.R."/>
            <person name="Archer D.B."/>
            <person name="Baker S.E."/>
            <person name="Benoit I."/>
            <person name="Brakhage A.A."/>
            <person name="Braus G.H."/>
            <person name="Fischer R."/>
            <person name="Frisvad J.C."/>
            <person name="Goldman G.H."/>
            <person name="Houbraken J."/>
            <person name="Oakley B."/>
            <person name="Pocsi I."/>
            <person name="Scazzocchio C."/>
            <person name="Seiboth B."/>
            <person name="vanKuyk P.A."/>
            <person name="Wortman J."/>
            <person name="Dyer P.S."/>
            <person name="Grigoriev I.V."/>
        </authorList>
    </citation>
    <scope>NUCLEOTIDE SEQUENCE [LARGE SCALE GENOMIC DNA]</scope>
    <source>
        <strain evidence="11">CBS 583.65</strain>
    </source>
</reference>